<sequence>MEAMVVDDVGVKEEENIKLIKSIFGADVPDFNIKSVLVKCKNDVGVAINQILDTPSVLSSVCGVKKTSTGARVMAQFKQEDVGECGDMKPLLEWKVEEKEQEGVGIGANCVPGVRENVEEKDGFEGEGGIECKGVVTVKEECEKGDVEMGVEDAALVREIIDEKVCVKNKGGSEFKVVKVKEECERGDVEMGCECEPLVREKVDNVICIEDEEGSECKVVGVKVKEECGKGDVKMEGGGELPVEEGSGENFEDEAESVYSPLVKGKKQGGVKRNIERAIVVKKDMNEAIMVEPLSSVPAKPKMSMYDRLKPTGVKKQKVEDNNVLSTVVIEDADFPEEDDWLLVGRTVITGLSTTRGRKLENNEIVHLAFPGSDMKAKCSSPFIRSKTVAALSGIVRFSTTRYGEIGRLPMEWGKCLIPLVNSNKVKVLCRCIAVPTNLQLMQEILLYGSFYIHRSLFTEVTNSSWKLDAPSNIDSTIYPLLTLFKLLKIKPYQEADFTPEELQSRKRGLNLDDESKEFAGMLPVLKRGKGCQPDHDKDEQAILESSLNKLVGAADMYNLEEMEPPITLMCDLRPYQKQALYWMTELEKGVDAEKATKTLHPCWAAYRLCDERASSIHVNVFSGEATTQFPTATQTSRGGILADAMGLGKTVMTISLILARPGRGIPEAKHSVSGAPTDTGYPMTKRTESNGAPRKASGGTLIICPMALLGQWKDELITHSKPESISVSVHYGGERSNDPEVIAEPDVVLTTYGVLTAAYKSDPNNSIFHRVDWHRVVLDEAHTIKSSKTQAAQAAFALSSYCRWCLTGTPLQNSLEDIYSLLCFLHVEPWCNWAWWHKLIQKPYENGDHRGLKLIKAILRPLMLRRSKDTVDKHGRPILVLPPTDIQIIECNQSEAERDFYDALFKRSKVQFDHFVAQGKVLHNYANILELLLRLRQCCNHPFLVMSRGDSQEYADLNKLAKRFLETNPDSANPSQVPTRAYIEEVVDGIRRGDNTECPICLESADDPVLTPCAHRMCRECLLSSWRTPAAGQCPICRQILNKNELITCPSENRFRIDVDKNWTESSKVSHLLDCLEQIRSLKSGDKSIIFSQWTSFLDLLEIPLKRRNIGFLRFDGKLSQKQREKVLKEFSETNVKMVMLMSLKVGGVGLNLTSASNVFLMDPWWNPAVEEQAIMRIHRIGQKKTVRVRRFIVKETVEDRMQQVQARKQRMIAGALTDEEVRSARIDELKMLFR</sequence>
<reference evidence="19" key="1">
    <citation type="submission" date="2023-02" db="EMBL/GenBank/DDBJ databases">
        <title>Genome of toxic invasive species Heracleum sosnowskyi carries increased number of genes despite the absence of recent whole-genome duplications.</title>
        <authorList>
            <person name="Schelkunov M."/>
            <person name="Shtratnikova V."/>
            <person name="Makarenko M."/>
            <person name="Klepikova A."/>
            <person name="Omelchenko D."/>
            <person name="Novikova G."/>
            <person name="Obukhova E."/>
            <person name="Bogdanov V."/>
            <person name="Penin A."/>
            <person name="Logacheva M."/>
        </authorList>
    </citation>
    <scope>NUCLEOTIDE SEQUENCE</scope>
    <source>
        <strain evidence="19">Hsosn_3</strain>
        <tissue evidence="19">Leaf</tissue>
    </source>
</reference>
<evidence type="ECO:0000259" key="16">
    <source>
        <dbReference type="PROSITE" id="PS50089"/>
    </source>
</evidence>
<comment type="similarity">
    <text evidence="2">Belongs to the SNF2/RAD54 helicase family. RAD16 subfamily.</text>
</comment>
<dbReference type="PROSITE" id="PS00518">
    <property type="entry name" value="ZF_RING_1"/>
    <property type="match status" value="1"/>
</dbReference>
<feature type="region of interest" description="Disordered" evidence="15">
    <location>
        <begin position="668"/>
        <end position="695"/>
    </location>
</feature>
<accession>A0AAD8MNT6</accession>
<keyword evidence="13" id="KW-0539">Nucleus</keyword>
<evidence type="ECO:0000256" key="12">
    <source>
        <dbReference type="ARBA" id="ARBA00023204"/>
    </source>
</evidence>
<feature type="domain" description="Helicase ATP-binding" evidence="17">
    <location>
        <begin position="631"/>
        <end position="829"/>
    </location>
</feature>
<dbReference type="SMART" id="SM00184">
    <property type="entry name" value="RING"/>
    <property type="match status" value="1"/>
</dbReference>
<dbReference type="InterPro" id="IPR027417">
    <property type="entry name" value="P-loop_NTPase"/>
</dbReference>
<dbReference type="Gene3D" id="3.40.50.10810">
    <property type="entry name" value="Tandem AAA-ATPase domain"/>
    <property type="match status" value="1"/>
</dbReference>
<dbReference type="GO" id="GO:0006325">
    <property type="term" value="P:chromatin organization"/>
    <property type="evidence" value="ECO:0007669"/>
    <property type="project" value="UniProtKB-KW"/>
</dbReference>
<evidence type="ECO:0000256" key="1">
    <source>
        <dbReference type="ARBA" id="ARBA00004123"/>
    </source>
</evidence>
<dbReference type="PANTHER" id="PTHR45626">
    <property type="entry name" value="TRANSCRIPTION TERMINATION FACTOR 2-RELATED"/>
    <property type="match status" value="1"/>
</dbReference>
<keyword evidence="9" id="KW-0862">Zinc</keyword>
<keyword evidence="7" id="KW-0378">Hydrolase</keyword>
<keyword evidence="8" id="KW-0347">Helicase</keyword>
<name>A0AAD8MNT6_9APIA</name>
<keyword evidence="5" id="KW-0227">DNA damage</keyword>
<dbReference type="InterPro" id="IPR014001">
    <property type="entry name" value="Helicase_ATP-bd"/>
</dbReference>
<dbReference type="InterPro" id="IPR038718">
    <property type="entry name" value="SNF2-like_sf"/>
</dbReference>
<dbReference type="GO" id="GO:0016818">
    <property type="term" value="F:hydrolase activity, acting on acid anhydrides, in phosphorus-containing anhydrides"/>
    <property type="evidence" value="ECO:0007669"/>
    <property type="project" value="InterPro"/>
</dbReference>
<feature type="domain" description="RING-type" evidence="16">
    <location>
        <begin position="999"/>
        <end position="1039"/>
    </location>
</feature>
<dbReference type="SUPFAM" id="SSF57850">
    <property type="entry name" value="RING/U-box"/>
    <property type="match status" value="1"/>
</dbReference>
<dbReference type="CDD" id="cd18793">
    <property type="entry name" value="SF2_C_SNF"/>
    <property type="match status" value="1"/>
</dbReference>
<evidence type="ECO:0000313" key="20">
    <source>
        <dbReference type="Proteomes" id="UP001237642"/>
    </source>
</evidence>
<dbReference type="GO" id="GO:0008270">
    <property type="term" value="F:zinc ion binding"/>
    <property type="evidence" value="ECO:0007669"/>
    <property type="project" value="UniProtKB-KW"/>
</dbReference>
<evidence type="ECO:0000256" key="13">
    <source>
        <dbReference type="ARBA" id="ARBA00023242"/>
    </source>
</evidence>
<protein>
    <submittedName>
        <fullName evidence="19">SWI/SNF-related matrix-associated actin-dependent regulator of chromatin subfamily A member 3-like 3</fullName>
    </submittedName>
</protein>
<gene>
    <name evidence="19" type="ORF">POM88_026620</name>
</gene>
<dbReference type="InterPro" id="IPR001841">
    <property type="entry name" value="Znf_RING"/>
</dbReference>
<evidence type="ECO:0000259" key="17">
    <source>
        <dbReference type="PROSITE" id="PS51192"/>
    </source>
</evidence>
<dbReference type="GO" id="GO:0005524">
    <property type="term" value="F:ATP binding"/>
    <property type="evidence" value="ECO:0007669"/>
    <property type="project" value="UniProtKB-KW"/>
</dbReference>
<evidence type="ECO:0000256" key="4">
    <source>
        <dbReference type="ARBA" id="ARBA00022741"/>
    </source>
</evidence>
<dbReference type="FunFam" id="3.40.50.10810:FF:000089">
    <property type="entry name" value="DNA repair protein RAD5B"/>
    <property type="match status" value="1"/>
</dbReference>
<dbReference type="Pfam" id="PF00176">
    <property type="entry name" value="SNF2-rel_dom"/>
    <property type="match status" value="1"/>
</dbReference>
<dbReference type="PROSITE" id="PS51194">
    <property type="entry name" value="HELICASE_CTER"/>
    <property type="match status" value="1"/>
</dbReference>
<dbReference type="GO" id="GO:0005634">
    <property type="term" value="C:nucleus"/>
    <property type="evidence" value="ECO:0007669"/>
    <property type="project" value="UniProtKB-SubCell"/>
</dbReference>
<comment type="subcellular location">
    <subcellularLocation>
        <location evidence="1">Nucleus</location>
    </subcellularLocation>
</comment>
<dbReference type="EMBL" id="JAUIZM010000006">
    <property type="protein sequence ID" value="KAK1379876.1"/>
    <property type="molecule type" value="Genomic_DNA"/>
</dbReference>
<keyword evidence="3" id="KW-0479">Metal-binding</keyword>
<dbReference type="GO" id="GO:0008094">
    <property type="term" value="F:ATP-dependent activity, acting on DNA"/>
    <property type="evidence" value="ECO:0007669"/>
    <property type="project" value="TreeGrafter"/>
</dbReference>
<evidence type="ECO:0000256" key="6">
    <source>
        <dbReference type="ARBA" id="ARBA00022771"/>
    </source>
</evidence>
<dbReference type="GO" id="GO:0004386">
    <property type="term" value="F:helicase activity"/>
    <property type="evidence" value="ECO:0007669"/>
    <property type="project" value="UniProtKB-KW"/>
</dbReference>
<dbReference type="InterPro" id="IPR017907">
    <property type="entry name" value="Znf_RING_CS"/>
</dbReference>
<dbReference type="PROSITE" id="PS51192">
    <property type="entry name" value="HELICASE_ATP_BIND_1"/>
    <property type="match status" value="1"/>
</dbReference>
<dbReference type="SMART" id="SM00490">
    <property type="entry name" value="HELICc"/>
    <property type="match status" value="1"/>
</dbReference>
<keyword evidence="4" id="KW-0547">Nucleotide-binding</keyword>
<evidence type="ECO:0000259" key="18">
    <source>
        <dbReference type="PROSITE" id="PS51194"/>
    </source>
</evidence>
<dbReference type="Pfam" id="PF08797">
    <property type="entry name" value="HIRAN"/>
    <property type="match status" value="1"/>
</dbReference>
<dbReference type="Gene3D" id="3.40.50.300">
    <property type="entry name" value="P-loop containing nucleotide triphosphate hydrolases"/>
    <property type="match status" value="1"/>
</dbReference>
<dbReference type="InterPro" id="IPR050628">
    <property type="entry name" value="SNF2_RAD54_helicase_TF"/>
</dbReference>
<keyword evidence="10" id="KW-0067">ATP-binding</keyword>
<dbReference type="GO" id="GO:0003676">
    <property type="term" value="F:nucleic acid binding"/>
    <property type="evidence" value="ECO:0007669"/>
    <property type="project" value="InterPro"/>
</dbReference>
<dbReference type="Pfam" id="PF13920">
    <property type="entry name" value="zf-C3HC4_3"/>
    <property type="match status" value="1"/>
</dbReference>
<feature type="domain" description="Helicase C-terminal" evidence="18">
    <location>
        <begin position="1075"/>
        <end position="1236"/>
    </location>
</feature>
<evidence type="ECO:0000256" key="14">
    <source>
        <dbReference type="PROSITE-ProRule" id="PRU00175"/>
    </source>
</evidence>
<proteinExistence type="inferred from homology"/>
<reference evidence="19" key="2">
    <citation type="submission" date="2023-05" db="EMBL/GenBank/DDBJ databases">
        <authorList>
            <person name="Schelkunov M.I."/>
        </authorList>
    </citation>
    <scope>NUCLEOTIDE SEQUENCE</scope>
    <source>
        <strain evidence="19">Hsosn_3</strain>
        <tissue evidence="19">Leaf</tissue>
    </source>
</reference>
<evidence type="ECO:0000256" key="2">
    <source>
        <dbReference type="ARBA" id="ARBA00008438"/>
    </source>
</evidence>
<organism evidence="19 20">
    <name type="scientific">Heracleum sosnowskyi</name>
    <dbReference type="NCBI Taxonomy" id="360622"/>
    <lineage>
        <taxon>Eukaryota</taxon>
        <taxon>Viridiplantae</taxon>
        <taxon>Streptophyta</taxon>
        <taxon>Embryophyta</taxon>
        <taxon>Tracheophyta</taxon>
        <taxon>Spermatophyta</taxon>
        <taxon>Magnoliopsida</taxon>
        <taxon>eudicotyledons</taxon>
        <taxon>Gunneridae</taxon>
        <taxon>Pentapetalae</taxon>
        <taxon>asterids</taxon>
        <taxon>campanulids</taxon>
        <taxon>Apiales</taxon>
        <taxon>Apiaceae</taxon>
        <taxon>Apioideae</taxon>
        <taxon>apioid superclade</taxon>
        <taxon>Tordylieae</taxon>
        <taxon>Tordyliinae</taxon>
        <taxon>Heracleum</taxon>
    </lineage>
</organism>
<evidence type="ECO:0000256" key="10">
    <source>
        <dbReference type="ARBA" id="ARBA00022840"/>
    </source>
</evidence>
<evidence type="ECO:0000313" key="19">
    <source>
        <dbReference type="EMBL" id="KAK1379876.1"/>
    </source>
</evidence>
<dbReference type="PROSITE" id="PS50089">
    <property type="entry name" value="ZF_RING_2"/>
    <property type="match status" value="1"/>
</dbReference>
<dbReference type="SUPFAM" id="SSF52540">
    <property type="entry name" value="P-loop containing nucleoside triphosphate hydrolases"/>
    <property type="match status" value="2"/>
</dbReference>
<dbReference type="InterPro" id="IPR001650">
    <property type="entry name" value="Helicase_C-like"/>
</dbReference>
<dbReference type="InterPro" id="IPR013083">
    <property type="entry name" value="Znf_RING/FYVE/PHD"/>
</dbReference>
<dbReference type="Proteomes" id="UP001237642">
    <property type="component" value="Unassembled WGS sequence"/>
</dbReference>
<evidence type="ECO:0000256" key="5">
    <source>
        <dbReference type="ARBA" id="ARBA00022763"/>
    </source>
</evidence>
<evidence type="ECO:0000256" key="11">
    <source>
        <dbReference type="ARBA" id="ARBA00022853"/>
    </source>
</evidence>
<dbReference type="GO" id="GO:0006281">
    <property type="term" value="P:DNA repair"/>
    <property type="evidence" value="ECO:0007669"/>
    <property type="project" value="UniProtKB-KW"/>
</dbReference>
<dbReference type="Pfam" id="PF00271">
    <property type="entry name" value="Helicase_C"/>
    <property type="match status" value="1"/>
</dbReference>
<dbReference type="Pfam" id="PF24559">
    <property type="entry name" value="UBA_RAD5A"/>
    <property type="match status" value="1"/>
</dbReference>
<keyword evidence="20" id="KW-1185">Reference proteome</keyword>
<dbReference type="AlphaFoldDB" id="A0AAD8MNT6"/>
<evidence type="ECO:0000256" key="8">
    <source>
        <dbReference type="ARBA" id="ARBA00022806"/>
    </source>
</evidence>
<dbReference type="CDD" id="cd18008">
    <property type="entry name" value="DEXDc_SHPRH-like"/>
    <property type="match status" value="1"/>
</dbReference>
<dbReference type="InterPro" id="IPR014905">
    <property type="entry name" value="HIRAN"/>
</dbReference>
<keyword evidence="6 14" id="KW-0863">Zinc-finger</keyword>
<dbReference type="InterPro" id="IPR049730">
    <property type="entry name" value="SNF2/RAD54-like_C"/>
</dbReference>
<keyword evidence="11" id="KW-0156">Chromatin regulator</keyword>
<dbReference type="InterPro" id="IPR000330">
    <property type="entry name" value="SNF2_N"/>
</dbReference>
<evidence type="ECO:0000256" key="7">
    <source>
        <dbReference type="ARBA" id="ARBA00022801"/>
    </source>
</evidence>
<dbReference type="CDD" id="cd14279">
    <property type="entry name" value="CUE"/>
    <property type="match status" value="1"/>
</dbReference>
<evidence type="ECO:0000256" key="15">
    <source>
        <dbReference type="SAM" id="MobiDB-lite"/>
    </source>
</evidence>
<dbReference type="InterPro" id="IPR056450">
    <property type="entry name" value="UBA_RAD5A"/>
</dbReference>
<keyword evidence="12" id="KW-0234">DNA repair</keyword>
<dbReference type="PANTHER" id="PTHR45626:SF22">
    <property type="entry name" value="DNA REPAIR PROTEIN RAD5"/>
    <property type="match status" value="1"/>
</dbReference>
<dbReference type="SMART" id="SM00487">
    <property type="entry name" value="DEXDc"/>
    <property type="match status" value="1"/>
</dbReference>
<dbReference type="Gene3D" id="3.30.40.10">
    <property type="entry name" value="Zinc/RING finger domain, C3HC4 (zinc finger)"/>
    <property type="match status" value="1"/>
</dbReference>
<evidence type="ECO:0000256" key="9">
    <source>
        <dbReference type="ARBA" id="ARBA00022833"/>
    </source>
</evidence>
<comment type="caution">
    <text evidence="19">The sequence shown here is derived from an EMBL/GenBank/DDBJ whole genome shotgun (WGS) entry which is preliminary data.</text>
</comment>
<evidence type="ECO:0000256" key="3">
    <source>
        <dbReference type="ARBA" id="ARBA00022723"/>
    </source>
</evidence>